<dbReference type="SUPFAM" id="SSF55718">
    <property type="entry name" value="SCP-like"/>
    <property type="match status" value="1"/>
</dbReference>
<dbReference type="GeneID" id="11261735"/>
<dbReference type="eggNOG" id="arCOG01842">
    <property type="taxonomic scope" value="Archaea"/>
</dbReference>
<name>G4RPK2_THETK</name>
<sequence>MTFKPTQDWAEKLCREITGNKRAPQELSIVAVEVPDELGYGPTMTLYFKFDERGRCISSQIIRGERPAKYMLSGRYEDLIQILEGRLSPFAAVPLGKLHVMRGSLGELAEYMPLALEIVEAARRISSRQHQ</sequence>
<organism evidence="1 2">
    <name type="scientific">Thermoproteus tenax (strain ATCC 35583 / DSM 2078 / JCM 9277 / NBRC 100435 / Kra 1)</name>
    <dbReference type="NCBI Taxonomy" id="768679"/>
    <lineage>
        <taxon>Archaea</taxon>
        <taxon>Thermoproteota</taxon>
        <taxon>Thermoprotei</taxon>
        <taxon>Thermoproteales</taxon>
        <taxon>Thermoproteaceae</taxon>
        <taxon>Thermoproteus</taxon>
    </lineage>
</organism>
<protein>
    <submittedName>
        <fullName evidence="1">Sterol carrier protein</fullName>
    </submittedName>
</protein>
<dbReference type="PATRIC" id="fig|768679.9.peg.851"/>
<dbReference type="PaxDb" id="768679-TTX_0842"/>
<evidence type="ECO:0000313" key="1">
    <source>
        <dbReference type="EMBL" id="CCC81497.1"/>
    </source>
</evidence>
<accession>G4RPK2</accession>
<dbReference type="Gene3D" id="3.30.1050.10">
    <property type="entry name" value="SCP2 sterol-binding domain"/>
    <property type="match status" value="1"/>
</dbReference>
<dbReference type="EMBL" id="FN869859">
    <property type="protein sequence ID" value="CCC81497.1"/>
    <property type="molecule type" value="Genomic_DNA"/>
</dbReference>
<evidence type="ECO:0000313" key="2">
    <source>
        <dbReference type="Proteomes" id="UP000002654"/>
    </source>
</evidence>
<dbReference type="Proteomes" id="UP000002654">
    <property type="component" value="Chromosome"/>
</dbReference>
<reference evidence="1 2" key="1">
    <citation type="journal article" date="2011" name="PLoS ONE">
        <title>The complete genome sequence of Thermoproteus tenax: a physiologically versatile member of the Crenarchaeota.</title>
        <authorList>
            <person name="Siebers B."/>
            <person name="Zaparty M."/>
            <person name="Raddatz G."/>
            <person name="Tjaden B."/>
            <person name="Albers S.V."/>
            <person name="Bell S.D."/>
            <person name="Blombach F."/>
            <person name="Kletzin A."/>
            <person name="Kyrpides N."/>
            <person name="Lanz C."/>
            <person name="Plagens A."/>
            <person name="Rampp M."/>
            <person name="Rosinus A."/>
            <person name="von Jan M."/>
            <person name="Makarova K.S."/>
            <person name="Klenk H.P."/>
            <person name="Schuster S.C."/>
            <person name="Hensel R."/>
        </authorList>
    </citation>
    <scope>NUCLEOTIDE SEQUENCE [LARGE SCALE GENOMIC DNA]</scope>
    <source>
        <strain evidence="2">ATCC 35583 / DSM 2078 / JCM 9277 / NBRC 100435 / Kra 1</strain>
    </source>
</reference>
<dbReference type="RefSeq" id="WP_014126753.1">
    <property type="nucleotide sequence ID" value="NC_016070.1"/>
</dbReference>
<dbReference type="KEGG" id="ttn:TTX_0842"/>
<dbReference type="OrthoDB" id="26817at2157"/>
<dbReference type="AlphaFoldDB" id="G4RPK2"/>
<dbReference type="HOGENOM" id="CLU_1922915_0_0_2"/>
<dbReference type="InterPro" id="IPR036527">
    <property type="entry name" value="SCP2_sterol-bd_dom_sf"/>
</dbReference>
<proteinExistence type="predicted"/>
<keyword evidence="2" id="KW-1185">Reference proteome</keyword>
<gene>
    <name evidence="1" type="ordered locus">TTX_0842</name>
</gene>